<proteinExistence type="predicted"/>
<reference evidence="2" key="1">
    <citation type="submission" date="2023-03" db="EMBL/GenBank/DDBJ databases">
        <authorList>
            <person name="Steffen K."/>
            <person name="Cardenas P."/>
        </authorList>
    </citation>
    <scope>NUCLEOTIDE SEQUENCE</scope>
</reference>
<feature type="signal peptide" evidence="1">
    <location>
        <begin position="1"/>
        <end position="21"/>
    </location>
</feature>
<dbReference type="SUPFAM" id="SSF50405">
    <property type="entry name" value="Actin-crosslinking proteins"/>
    <property type="match status" value="1"/>
</dbReference>
<keyword evidence="3" id="KW-1185">Reference proteome</keyword>
<name>A0AA35QT82_GEOBA</name>
<keyword evidence="1" id="KW-0732">Signal</keyword>
<accession>A0AA35QT82</accession>
<dbReference type="Proteomes" id="UP001174909">
    <property type="component" value="Unassembled WGS sequence"/>
</dbReference>
<organism evidence="2 3">
    <name type="scientific">Geodia barretti</name>
    <name type="common">Barrett's horny sponge</name>
    <dbReference type="NCBI Taxonomy" id="519541"/>
    <lineage>
        <taxon>Eukaryota</taxon>
        <taxon>Metazoa</taxon>
        <taxon>Porifera</taxon>
        <taxon>Demospongiae</taxon>
        <taxon>Heteroscleromorpha</taxon>
        <taxon>Tetractinellida</taxon>
        <taxon>Astrophorina</taxon>
        <taxon>Geodiidae</taxon>
        <taxon>Geodia</taxon>
    </lineage>
</organism>
<sequence>MIRSTVFVALLASISVHTSLAAPRAAPDSVQSVIFAEETGRFLALSASGKVSANADMGSPEANLFVYYLSDNMIQLKSANPEKECYLVFEDGEFRAGKADDKNSIFEVVGQDERGSVGQVALRPVTATDCYLGFSNPESEPACYPSTELAATRLGIFQ</sequence>
<feature type="chain" id="PRO_5041267895" evidence="1">
    <location>
        <begin position="22"/>
        <end position="158"/>
    </location>
</feature>
<evidence type="ECO:0000313" key="2">
    <source>
        <dbReference type="EMBL" id="CAI7991168.1"/>
    </source>
</evidence>
<comment type="caution">
    <text evidence="2">The sequence shown here is derived from an EMBL/GenBank/DDBJ whole genome shotgun (WGS) entry which is preliminary data.</text>
</comment>
<evidence type="ECO:0000313" key="3">
    <source>
        <dbReference type="Proteomes" id="UP001174909"/>
    </source>
</evidence>
<protein>
    <submittedName>
        <fullName evidence="2">Uncharacterized protein</fullName>
    </submittedName>
</protein>
<dbReference type="AlphaFoldDB" id="A0AA35QT82"/>
<evidence type="ECO:0000256" key="1">
    <source>
        <dbReference type="SAM" id="SignalP"/>
    </source>
</evidence>
<gene>
    <name evidence="2" type="ORF">GBAR_LOCUS638</name>
</gene>
<dbReference type="EMBL" id="CASHTH010000106">
    <property type="protein sequence ID" value="CAI7991168.1"/>
    <property type="molecule type" value="Genomic_DNA"/>
</dbReference>
<dbReference type="InterPro" id="IPR008999">
    <property type="entry name" value="Actin-crosslinking"/>
</dbReference>